<protein>
    <submittedName>
        <fullName evidence="1">Uncharacterized protein</fullName>
    </submittedName>
</protein>
<keyword evidence="2" id="KW-1185">Reference proteome</keyword>
<reference evidence="1" key="1">
    <citation type="submission" date="2023-03" db="EMBL/GenBank/DDBJ databases">
        <title>Chromosome-level genomes of two armyworms, Mythimna separata and Mythimna loreyi, provide insights into the biosynthesis and reception of sex pheromones.</title>
        <authorList>
            <person name="Zhao H."/>
        </authorList>
    </citation>
    <scope>NUCLEOTIDE SEQUENCE</scope>
    <source>
        <strain evidence="1">BeijingLab</strain>
    </source>
</reference>
<gene>
    <name evidence="1" type="ORF">PYW08_013717</name>
</gene>
<dbReference type="EMBL" id="CM056781">
    <property type="protein sequence ID" value="KAJ8734467.1"/>
    <property type="molecule type" value="Genomic_DNA"/>
</dbReference>
<evidence type="ECO:0000313" key="1">
    <source>
        <dbReference type="EMBL" id="KAJ8734467.1"/>
    </source>
</evidence>
<dbReference type="Proteomes" id="UP001231649">
    <property type="component" value="Chromosome 5"/>
</dbReference>
<proteinExistence type="predicted"/>
<name>A0ACC2R5Z6_9NEOP</name>
<comment type="caution">
    <text evidence="1">The sequence shown here is derived from an EMBL/GenBank/DDBJ whole genome shotgun (WGS) entry which is preliminary data.</text>
</comment>
<organism evidence="1 2">
    <name type="scientific">Mythimna loreyi</name>
    <dbReference type="NCBI Taxonomy" id="667449"/>
    <lineage>
        <taxon>Eukaryota</taxon>
        <taxon>Metazoa</taxon>
        <taxon>Ecdysozoa</taxon>
        <taxon>Arthropoda</taxon>
        <taxon>Hexapoda</taxon>
        <taxon>Insecta</taxon>
        <taxon>Pterygota</taxon>
        <taxon>Neoptera</taxon>
        <taxon>Endopterygota</taxon>
        <taxon>Lepidoptera</taxon>
        <taxon>Glossata</taxon>
        <taxon>Ditrysia</taxon>
        <taxon>Noctuoidea</taxon>
        <taxon>Noctuidae</taxon>
        <taxon>Noctuinae</taxon>
        <taxon>Hadenini</taxon>
        <taxon>Mythimna</taxon>
    </lineage>
</organism>
<accession>A0ACC2R5Z6</accession>
<evidence type="ECO:0000313" key="2">
    <source>
        <dbReference type="Proteomes" id="UP001231649"/>
    </source>
</evidence>
<sequence length="549" mass="63819">MPVMTRKATAQDMELKLRTALQGLKEAKEQCDQLLLEREESEKEIKNIIIKNTSLKRELVDISQQFQDIVDERDQLRVITDGFRDCSNLYEEALCKIREHLQDELNYANSKIHNLHKEKENNLVRETNHLYNELLKSNSDPHPMLTIDLTEDSLIKQNYSLKISHNKLKKYSKLNRIIKKCHQFKKQHKLFSKYIPLRKERVDLINQMNNYQIKLEDSKRIYEIDTQHLQSEIKVLENSLSSLYSKYVKSKNQIKEHILAANELVLCQCTCQSVSDLDAGQPEVSDNPSQVDSSSQDFIIEQNLPDIEPDLSHVDHAKIGDFPSCNSQDCSYSVMFSDSVGRGLSKLINNNLSYSTLNYCLPGSSYKCIMNLVTRRTYNYNTNLTVFIGNSFKVKEDDITDCVTEMLKLNCKKIILCAFPYYEHLSESQNKYIHKLNNHMYFLVNHYSDKFMFFDTNIFVEYLKSTRDTSYLPVRFRHTIARLLAYYINTDISSMSKSCIMKATMFSSNTKNHVMSQSNGSTIAMNSFINCTKEVPYITMEQTPDSCLN</sequence>